<sequence length="36" mass="4247">MSVREGEHTFVWKYVVEVANNDNGSRRLERHQSMLA</sequence>
<accession>A0A2P2QDX3</accession>
<organism evidence="1">
    <name type="scientific">Rhizophora mucronata</name>
    <name type="common">Asiatic mangrove</name>
    <dbReference type="NCBI Taxonomy" id="61149"/>
    <lineage>
        <taxon>Eukaryota</taxon>
        <taxon>Viridiplantae</taxon>
        <taxon>Streptophyta</taxon>
        <taxon>Embryophyta</taxon>
        <taxon>Tracheophyta</taxon>
        <taxon>Spermatophyta</taxon>
        <taxon>Magnoliopsida</taxon>
        <taxon>eudicotyledons</taxon>
        <taxon>Gunneridae</taxon>
        <taxon>Pentapetalae</taxon>
        <taxon>rosids</taxon>
        <taxon>fabids</taxon>
        <taxon>Malpighiales</taxon>
        <taxon>Rhizophoraceae</taxon>
        <taxon>Rhizophora</taxon>
    </lineage>
</organism>
<protein>
    <submittedName>
        <fullName evidence="1">Uncharacterized protein</fullName>
    </submittedName>
</protein>
<evidence type="ECO:0000313" key="1">
    <source>
        <dbReference type="EMBL" id="MBX65230.1"/>
    </source>
</evidence>
<dbReference type="EMBL" id="GGEC01084746">
    <property type="protein sequence ID" value="MBX65230.1"/>
    <property type="molecule type" value="Transcribed_RNA"/>
</dbReference>
<proteinExistence type="predicted"/>
<dbReference type="AlphaFoldDB" id="A0A2P2QDX3"/>
<name>A0A2P2QDX3_RHIMU</name>
<reference evidence="1" key="1">
    <citation type="submission" date="2018-02" db="EMBL/GenBank/DDBJ databases">
        <title>Rhizophora mucronata_Transcriptome.</title>
        <authorList>
            <person name="Meera S.P."/>
            <person name="Sreeshan A."/>
            <person name="Augustine A."/>
        </authorList>
    </citation>
    <scope>NUCLEOTIDE SEQUENCE</scope>
    <source>
        <tissue evidence="1">Leaf</tissue>
    </source>
</reference>